<dbReference type="PANTHER" id="PTHR11319:SF35">
    <property type="entry name" value="OUTER MEMBRANE PROTEIN PMPC-RELATED"/>
    <property type="match status" value="1"/>
</dbReference>
<keyword evidence="6 9" id="KW-0472">Membrane</keyword>
<dbReference type="InterPro" id="IPR006626">
    <property type="entry name" value="PbH1"/>
</dbReference>
<comment type="subcellular location">
    <subcellularLocation>
        <location evidence="1">Cell envelope</location>
    </subcellularLocation>
    <subcellularLocation>
        <location evidence="2">Cell outer membrane</location>
    </subcellularLocation>
    <subcellularLocation>
        <location evidence="3">Secreted</location>
    </subcellularLocation>
</comment>
<feature type="transmembrane region" description="Helical" evidence="9">
    <location>
        <begin position="1446"/>
        <end position="1464"/>
    </location>
</feature>
<feature type="chain" id="PRO_5042278386" description="Right handed beta helix domain-containing protein" evidence="10">
    <location>
        <begin position="26"/>
        <end position="2145"/>
    </location>
</feature>
<dbReference type="SMART" id="SM00710">
    <property type="entry name" value="PbH1"/>
    <property type="match status" value="11"/>
</dbReference>
<feature type="transmembrane region" description="Helical" evidence="9">
    <location>
        <begin position="2026"/>
        <end position="2047"/>
    </location>
</feature>
<dbReference type="EMBL" id="LGRX02011977">
    <property type="protein sequence ID" value="KAK3268178.1"/>
    <property type="molecule type" value="Genomic_DNA"/>
</dbReference>
<comment type="caution">
    <text evidence="11">The sequence shown here is derived from an EMBL/GenBank/DDBJ whole genome shotgun (WGS) entry which is preliminary data.</text>
</comment>
<evidence type="ECO:0000256" key="6">
    <source>
        <dbReference type="ARBA" id="ARBA00023136"/>
    </source>
</evidence>
<feature type="compositionally biased region" description="Low complexity" evidence="8">
    <location>
        <begin position="1611"/>
        <end position="1646"/>
    </location>
</feature>
<feature type="transmembrane region" description="Helical" evidence="9">
    <location>
        <begin position="2059"/>
        <end position="2085"/>
    </location>
</feature>
<protein>
    <recommendedName>
        <fullName evidence="13">Right handed beta helix domain-containing protein</fullName>
    </recommendedName>
</protein>
<dbReference type="GO" id="GO:0005576">
    <property type="term" value="C:extracellular region"/>
    <property type="evidence" value="ECO:0007669"/>
    <property type="project" value="UniProtKB-SubCell"/>
</dbReference>
<feature type="signal peptide" evidence="10">
    <location>
        <begin position="1"/>
        <end position="25"/>
    </location>
</feature>
<dbReference type="SUPFAM" id="SSF51126">
    <property type="entry name" value="Pectin lyase-like"/>
    <property type="match status" value="2"/>
</dbReference>
<feature type="compositionally biased region" description="Basic and acidic residues" evidence="8">
    <location>
        <begin position="1589"/>
        <end position="1610"/>
    </location>
</feature>
<evidence type="ECO:0000256" key="9">
    <source>
        <dbReference type="SAM" id="Phobius"/>
    </source>
</evidence>
<feature type="region of interest" description="Disordered" evidence="8">
    <location>
        <begin position="1582"/>
        <end position="1684"/>
    </location>
</feature>
<keyword evidence="12" id="KW-1185">Reference proteome</keyword>
<keyword evidence="7" id="KW-0998">Cell outer membrane</keyword>
<evidence type="ECO:0000256" key="4">
    <source>
        <dbReference type="ARBA" id="ARBA00022525"/>
    </source>
</evidence>
<keyword evidence="4" id="KW-0964">Secreted</keyword>
<dbReference type="Proteomes" id="UP001190700">
    <property type="component" value="Unassembled WGS sequence"/>
</dbReference>
<feature type="transmembrane region" description="Helical" evidence="9">
    <location>
        <begin position="1347"/>
        <end position="1373"/>
    </location>
</feature>
<accession>A0AAE0FYP6</accession>
<dbReference type="PANTHER" id="PTHR11319">
    <property type="entry name" value="G PROTEIN-COUPLED RECEPTOR-RELATED"/>
    <property type="match status" value="1"/>
</dbReference>
<gene>
    <name evidence="11" type="ORF">CYMTET_23306</name>
</gene>
<keyword evidence="9" id="KW-1133">Transmembrane helix</keyword>
<sequence length="2145" mass="229880">MVDSSLSCALHVLGLVLSLAWSACGLQALHPASHLRARWDPTSFVSDEEQRVAESLANYLSTPSKPYEVLRETISMQRSAAMLLNLEIEVRHRGSSDAVEHGERLKATIVQTDQGDLYLLHLDEFTPTGAGASGNGASSRSETARRTLLQTDECVDDDEFRDEKGLPCSTWNGFNCSEAAYWGYTEQGTADIMEGCKLACGLSNGLWSVLDQDECEVASLAAGFTDDTAAIDNSSPSYPVSCYLYSSWGVDRLWFNLYKSYVDFADCSEKSICICACFTPPPPPISPPSSMVIINGTATITNSSEGGDQMTQVVAMGDISTIYLQADIQIKSTYVINHELEIIGQCNEGPCAIDGGACKTDEASDGLCRIFEVTEYGELTVRSLILQNAGFNPPFTATSTATAKQGGGILSAGRLLTVIDCVFVSNTAELGGAIYFAPGARDPRAMSVRLVGTTFTRNVAHMAGAAVYAITATYSNSVDVAIENCTFSENRCLSGFQEASEDCQGGSTIVGGEGGAVFLYTPKYDTLAAVISDSTFVNNSADQAGGALFVYGEDVASGNSNSSVTISSSVFYGNAAQGEGGAIYLHSKYQISMFLVAVNTTFANNSAVDGGAIALVTEEESGGAFHFRSAALSSGLLWLQGVSLAYNAAAGSSGGALHVTSEDEGSTSAVLLERAELFKNVAEGEGGAVHLNANSGTISINSTRSSFVENSAGTFGGAVSAASTHLDAGNMELAALLSNVCFNSAQQAGGGLYLKSAVAEVSSSLIEGNEARTLGGGVYSTINSVVNMSNATRLTGNLAGYRGGAAVVDSSSYFELSICTIDRNAALQESGGGFSVIDLSCAALLLHNNTALYEGGGVFIAGSAEARSALEVVDSELREGVALGRGGGLFLGQYLDGTLRNSLITGSTAELQGGGCMVDGMSQVHMEQVYVDRCGAPEGGGIFVKNNARLVLRRSVLQHNTVTYAGGGLYIREGAAVTVAHTMFAGNRVSNGSSLACGLEGQGAGLYSASHIADLEVEDCAFQGGASVVGGGIFLDTPVKEIRLRRLHFQDNNASTGTNIHWEYTNTSGLVIPECHDCTHPAGTALLATNAVSFLVLQDGTSEPVQVVQGNSSYGLDPPIRYVALDFYGNLTPPKDSSASAVVVNSQDSRVGNQTVAFYMERGSVFAGLNVSGTPGRSVHLQFSPQTSEWETHVLEVALAPCERGTAYLENAEVCKTCEEASLKFTNSTEACSSCSETAGITCTGGSEFQLEDGYWMPVEWIKANCPGDAPACFMDKVYKCPSPHDTGCAAPAGVRRGNQAAQPYISEAALCREGHRTDVVYCASCERGHYIDEGRCLECRGSTEDLWYMLGVPLLVLLMLLAPLVFLVKWVWHKSLRSLAKRATLATASSPAEPTGSKHASRLPPSLHLVHVFMGHVQVAFQTTMLFRADDLPAKYGAVLRSTSVINFSFVSVVPIGCINDLLNLPYVDFYSTFALYSSLPLLFALPIVMVVGLKFWRQAQAHAMSAPPTGTSMRQRISSMAPLEPNNPAPPDSAVPQEEDRTRGSTLMQAAFLRLSMSAHKMRGRRDVVTVNPLLQSFHPSDEAGEPFEKHWGHGHELGGMRSSERNSVRSSELGSVRSSELSSVRSSELGSVRSSELGSVRSSKLGGMRSSERNSVRSSELGSVRSSELGGMRSSELGGMRSSELGSVHSSELGSVHSSELGGVCSSELGSMRDGVADWGGRGKGAGSGISIGPEQKAVRKPRRQKPRRMLTIFLGENEDTTHEWNATHEWSTLAIYAASTALVYLHPTCATNVLQLFNCENVYLDTDQWWVRVDYSVECFTPRWFRFCIAALFFIVFYFLGLPCGLALVPHYLKKYKHVRVLSSGITTYVHETQLTVLRKRHLKLLHEDETLGGLLDADAAYDLQRVMADLEDPPSGRFGVVTLAGTPCLVEVQYQPSSTSSMVMKTALFDSRARAITYSYMSPFREELYAWYAYDMVRKLLQTSVVVVVQLISPEYDLFYAMFISLFALTVHAFANPYKKLYVNLWQTAVLSFHAFVVLVCIGEKYTADETISWGVDVFLVVSLFVLTVGLGCAICVSATHENWSMLSEFASKIRENPYVDQILVRLEVAQRKVGAASQKPEYLARPSHVFRQSAVIPAL</sequence>
<keyword evidence="5 10" id="KW-0732">Signal</keyword>
<evidence type="ECO:0000313" key="12">
    <source>
        <dbReference type="Proteomes" id="UP001190700"/>
    </source>
</evidence>
<evidence type="ECO:0000256" key="10">
    <source>
        <dbReference type="SAM" id="SignalP"/>
    </source>
</evidence>
<feature type="transmembrane region" description="Helical" evidence="9">
    <location>
        <begin position="1828"/>
        <end position="1853"/>
    </location>
</feature>
<evidence type="ECO:0000256" key="7">
    <source>
        <dbReference type="ARBA" id="ARBA00023237"/>
    </source>
</evidence>
<name>A0AAE0FYP6_9CHLO</name>
<keyword evidence="9" id="KW-0812">Transmembrane</keyword>
<organism evidence="11 12">
    <name type="scientific">Cymbomonas tetramitiformis</name>
    <dbReference type="NCBI Taxonomy" id="36881"/>
    <lineage>
        <taxon>Eukaryota</taxon>
        <taxon>Viridiplantae</taxon>
        <taxon>Chlorophyta</taxon>
        <taxon>Pyramimonadophyceae</taxon>
        <taxon>Pyramimonadales</taxon>
        <taxon>Pyramimonadaceae</taxon>
        <taxon>Cymbomonas</taxon>
    </lineage>
</organism>
<dbReference type="InterPro" id="IPR003368">
    <property type="entry name" value="POMP_repeat"/>
</dbReference>
<feature type="transmembrane region" description="Helical" evidence="9">
    <location>
        <begin position="2003"/>
        <end position="2020"/>
    </location>
</feature>
<dbReference type="Pfam" id="PF02415">
    <property type="entry name" value="Chlam_PMP"/>
    <property type="match status" value="1"/>
</dbReference>
<reference evidence="11 12" key="1">
    <citation type="journal article" date="2015" name="Genome Biol. Evol.">
        <title>Comparative Genomics of a Bacterivorous Green Alga Reveals Evolutionary Causalities and Consequences of Phago-Mixotrophic Mode of Nutrition.</title>
        <authorList>
            <person name="Burns J.A."/>
            <person name="Paasch A."/>
            <person name="Narechania A."/>
            <person name="Kim E."/>
        </authorList>
    </citation>
    <scope>NUCLEOTIDE SEQUENCE [LARGE SCALE GENOMIC DNA]</scope>
    <source>
        <strain evidence="11 12">PLY_AMNH</strain>
    </source>
</reference>
<feature type="transmembrane region" description="Helical" evidence="9">
    <location>
        <begin position="1476"/>
        <end position="1498"/>
    </location>
</feature>
<proteinExistence type="predicted"/>
<dbReference type="InterPro" id="IPR011050">
    <property type="entry name" value="Pectin_lyase_fold/virulence"/>
</dbReference>
<evidence type="ECO:0000313" key="11">
    <source>
        <dbReference type="EMBL" id="KAK3268178.1"/>
    </source>
</evidence>
<evidence type="ECO:0000256" key="1">
    <source>
        <dbReference type="ARBA" id="ARBA00004196"/>
    </source>
</evidence>
<evidence type="ECO:0000256" key="8">
    <source>
        <dbReference type="SAM" id="MobiDB-lite"/>
    </source>
</evidence>
<feature type="region of interest" description="Disordered" evidence="8">
    <location>
        <begin position="1522"/>
        <end position="1545"/>
    </location>
</feature>
<evidence type="ECO:0000256" key="5">
    <source>
        <dbReference type="ARBA" id="ARBA00022729"/>
    </source>
</evidence>
<evidence type="ECO:0008006" key="13">
    <source>
        <dbReference type="Google" id="ProtNLM"/>
    </source>
</evidence>
<evidence type="ECO:0000256" key="3">
    <source>
        <dbReference type="ARBA" id="ARBA00004613"/>
    </source>
</evidence>
<evidence type="ECO:0000256" key="2">
    <source>
        <dbReference type="ARBA" id="ARBA00004442"/>
    </source>
</evidence>